<feature type="region of interest" description="Disordered" evidence="1">
    <location>
        <begin position="355"/>
        <end position="416"/>
    </location>
</feature>
<reference evidence="3" key="1">
    <citation type="submission" date="2022-08" db="EMBL/GenBank/DDBJ databases">
        <authorList>
            <consortium name="DOE Joint Genome Institute"/>
            <person name="Min B."/>
            <person name="Riley R."/>
            <person name="Sierra-Patev S."/>
            <person name="Naranjo-Ortiz M."/>
            <person name="Looney B."/>
            <person name="Konkel Z."/>
            <person name="Slot J.C."/>
            <person name="Sakamoto Y."/>
            <person name="Steenwyk J.L."/>
            <person name="Rokas A."/>
            <person name="Carro J."/>
            <person name="Camarero S."/>
            <person name="Ferreira P."/>
            <person name="Molpeceres G."/>
            <person name="Ruiz-Duenas F.J."/>
            <person name="Serrano A."/>
            <person name="Henrissat B."/>
            <person name="Drula E."/>
            <person name="Hughes K.W."/>
            <person name="Mata J.L."/>
            <person name="Ishikawa N.K."/>
            <person name="Vargas-Isla R."/>
            <person name="Ushijima S."/>
            <person name="Smith C.A."/>
            <person name="Ahrendt S."/>
            <person name="Andreopoulos W."/>
            <person name="He G."/>
            <person name="Labutti K."/>
            <person name="Lipzen A."/>
            <person name="Ng V."/>
            <person name="Sandor L."/>
            <person name="Barry K."/>
            <person name="Martinez A.T."/>
            <person name="Xiao Y."/>
            <person name="Gibbons J.G."/>
            <person name="Terashima K."/>
            <person name="Hibbett D.S."/>
            <person name="Grigoriev I.V."/>
        </authorList>
    </citation>
    <scope>NUCLEOTIDE SEQUENCE</scope>
    <source>
        <strain evidence="3">Sp2 HRB7682 ss15</strain>
    </source>
</reference>
<feature type="compositionally biased region" description="Polar residues" evidence="1">
    <location>
        <begin position="77"/>
        <end position="94"/>
    </location>
</feature>
<accession>A0A9W9ABV6</accession>
<reference evidence="3" key="2">
    <citation type="journal article" date="2023" name="Proc. Natl. Acad. Sci. U.S.A.">
        <title>A global phylogenomic analysis of the shiitake genus Lentinula.</title>
        <authorList>
            <person name="Sierra-Patev S."/>
            <person name="Min B."/>
            <person name="Naranjo-Ortiz M."/>
            <person name="Looney B."/>
            <person name="Konkel Z."/>
            <person name="Slot J.C."/>
            <person name="Sakamoto Y."/>
            <person name="Steenwyk J.L."/>
            <person name="Rokas A."/>
            <person name="Carro J."/>
            <person name="Camarero S."/>
            <person name="Ferreira P."/>
            <person name="Molpeceres G."/>
            <person name="Ruiz-Duenas F.J."/>
            <person name="Serrano A."/>
            <person name="Henrissat B."/>
            <person name="Drula E."/>
            <person name="Hughes K.W."/>
            <person name="Mata J.L."/>
            <person name="Ishikawa N.K."/>
            <person name="Vargas-Isla R."/>
            <person name="Ushijima S."/>
            <person name="Smith C.A."/>
            <person name="Donoghue J."/>
            <person name="Ahrendt S."/>
            <person name="Andreopoulos W."/>
            <person name="He G."/>
            <person name="LaButti K."/>
            <person name="Lipzen A."/>
            <person name="Ng V."/>
            <person name="Riley R."/>
            <person name="Sandor L."/>
            <person name="Barry K."/>
            <person name="Martinez A.T."/>
            <person name="Xiao Y."/>
            <person name="Gibbons J.G."/>
            <person name="Terashima K."/>
            <person name="Grigoriev I.V."/>
            <person name="Hibbett D."/>
        </authorList>
    </citation>
    <scope>NUCLEOTIDE SEQUENCE</scope>
    <source>
        <strain evidence="3">Sp2 HRB7682 ss15</strain>
    </source>
</reference>
<evidence type="ECO:0000313" key="4">
    <source>
        <dbReference type="Proteomes" id="UP001150238"/>
    </source>
</evidence>
<sequence length="416" mass="47732">MPIVKDEELDDVAIPQISLDVELEPSSNVPLLLAKHNAEWDIEDRKPLKKRKVFDGVLIPAFNRELQPSPKLEEQSQRVVSSQNRNHATSNSGPGDTESETDEKPNLTNLRAAEYEIKPKIKAEMNIDSNTFQERIARVGAPQYPVTLEPASARWQTVSRKFISRTYGGSEVSTFPMVDPKKVAKHGREFWMFWSLEKHPDAPKRPGEPGIWYDSSPMEYTEDFDIVRHGFARMNSDKWLYLGDYKQCATEALTQREWLLQSDKFHRIWTSLVQKKPWARHARAGIHLRKKWSREPTMEEIADAAMTEDFKNVTIEEIKDAFDQGQQRLGMLVLKCVGYDNDFQKELIDKFSSWIPPAKKTDSKGSKATSNTHTKQQAPRRKPRAKRGKKKQIESEDDSEGSGSFKEEELTDADGE</sequence>
<evidence type="ECO:0000313" key="3">
    <source>
        <dbReference type="EMBL" id="KAJ4478615.1"/>
    </source>
</evidence>
<feature type="compositionally biased region" description="Basic residues" evidence="1">
    <location>
        <begin position="378"/>
        <end position="390"/>
    </location>
</feature>
<dbReference type="Pfam" id="PF20411">
    <property type="entry name" value="DUF6697"/>
    <property type="match status" value="1"/>
</dbReference>
<dbReference type="Proteomes" id="UP001150238">
    <property type="component" value="Unassembled WGS sequence"/>
</dbReference>
<evidence type="ECO:0000256" key="1">
    <source>
        <dbReference type="SAM" id="MobiDB-lite"/>
    </source>
</evidence>
<dbReference type="InterPro" id="IPR046520">
    <property type="entry name" value="DUF6697"/>
</dbReference>
<organism evidence="3 4">
    <name type="scientific">Lentinula lateritia</name>
    <dbReference type="NCBI Taxonomy" id="40482"/>
    <lineage>
        <taxon>Eukaryota</taxon>
        <taxon>Fungi</taxon>
        <taxon>Dikarya</taxon>
        <taxon>Basidiomycota</taxon>
        <taxon>Agaricomycotina</taxon>
        <taxon>Agaricomycetes</taxon>
        <taxon>Agaricomycetidae</taxon>
        <taxon>Agaricales</taxon>
        <taxon>Marasmiineae</taxon>
        <taxon>Omphalotaceae</taxon>
        <taxon>Lentinula</taxon>
    </lineage>
</organism>
<comment type="caution">
    <text evidence="3">The sequence shown here is derived from an EMBL/GenBank/DDBJ whole genome shotgun (WGS) entry which is preliminary data.</text>
</comment>
<gene>
    <name evidence="3" type="ORF">C8J55DRAFT_514494</name>
</gene>
<name>A0A9W9ABV6_9AGAR</name>
<feature type="domain" description="DUF6697" evidence="2">
    <location>
        <begin position="157"/>
        <end position="350"/>
    </location>
</feature>
<protein>
    <recommendedName>
        <fullName evidence="2">DUF6697 domain-containing protein</fullName>
    </recommendedName>
</protein>
<dbReference type="EMBL" id="JANVFS010000017">
    <property type="protein sequence ID" value="KAJ4478615.1"/>
    <property type="molecule type" value="Genomic_DNA"/>
</dbReference>
<dbReference type="AlphaFoldDB" id="A0A9W9ABV6"/>
<feature type="region of interest" description="Disordered" evidence="1">
    <location>
        <begin position="68"/>
        <end position="111"/>
    </location>
</feature>
<proteinExistence type="predicted"/>
<evidence type="ECO:0000259" key="2">
    <source>
        <dbReference type="Pfam" id="PF20411"/>
    </source>
</evidence>